<proteinExistence type="predicted"/>
<dbReference type="EMBL" id="AXDY01000004">
    <property type="protein sequence ID" value="ERS93784.1"/>
    <property type="molecule type" value="Genomic_DNA"/>
</dbReference>
<protein>
    <recommendedName>
        <fullName evidence="3">DUF2922 domain-containing protein</fullName>
    </recommendedName>
</protein>
<organism evidence="1 2">
    <name type="scientific">Staphylococcus simulans UMC-CNS-990</name>
    <dbReference type="NCBI Taxonomy" id="1405498"/>
    <lineage>
        <taxon>Bacteria</taxon>
        <taxon>Bacillati</taxon>
        <taxon>Bacillota</taxon>
        <taxon>Bacilli</taxon>
        <taxon>Bacillales</taxon>
        <taxon>Staphylococcaceae</taxon>
        <taxon>Staphylococcus</taxon>
    </lineage>
</organism>
<evidence type="ECO:0000313" key="1">
    <source>
        <dbReference type="EMBL" id="ERS93784.1"/>
    </source>
</evidence>
<name>A0ABN0PDN4_STASI</name>
<comment type="caution">
    <text evidence="1">The sequence shown here is derived from an EMBL/GenBank/DDBJ whole genome shotgun (WGS) entry which is preliminary data.</text>
</comment>
<evidence type="ECO:0000313" key="2">
    <source>
        <dbReference type="Proteomes" id="UP000017131"/>
    </source>
</evidence>
<dbReference type="GeneID" id="77332478"/>
<dbReference type="Proteomes" id="UP000017131">
    <property type="component" value="Unassembled WGS sequence"/>
</dbReference>
<reference evidence="1 2" key="1">
    <citation type="journal article" date="2013" name="Genome Announc.">
        <title>Draft Genome Sequence of Staphylococcus simulans UMC-CNS-990, Isolated from a Case of Chronic Bovine Mastitis.</title>
        <authorList>
            <person name="Calcutt M.J."/>
            <person name="Foecking M.F."/>
            <person name="Hsieh H.Y."/>
            <person name="Perry J."/>
            <person name="Stewart G.C."/>
            <person name="Middleton J.R."/>
        </authorList>
    </citation>
    <scope>NUCLEOTIDE SEQUENCE [LARGE SCALE GENOMIC DNA]</scope>
    <source>
        <strain evidence="1 2">UMC-CNS-990</strain>
    </source>
</reference>
<accession>A0ABN0PDN4</accession>
<evidence type="ECO:0008006" key="3">
    <source>
        <dbReference type="Google" id="ProtNLM"/>
    </source>
</evidence>
<dbReference type="RefSeq" id="WP_002481403.1">
    <property type="nucleotide sequence ID" value="NZ_AXDY01000004.1"/>
</dbReference>
<dbReference type="InterPro" id="IPR021321">
    <property type="entry name" value="DUF2922"/>
</dbReference>
<keyword evidence="2" id="KW-1185">Reference proteome</keyword>
<dbReference type="Pfam" id="PF11148">
    <property type="entry name" value="DUF2922"/>
    <property type="match status" value="1"/>
</dbReference>
<gene>
    <name evidence="1" type="ORF">SSIM_06185</name>
</gene>
<sequence length="70" mass="7845">MTKSLELIYINEAHKPVKFQVPDIKQQVSEESIRNAMSTLLESNVLNPPSGKIIAIKGAQIVEKETHVIF</sequence>